<dbReference type="Proteomes" id="UP001591681">
    <property type="component" value="Unassembled WGS sequence"/>
</dbReference>
<reference evidence="4 5" key="1">
    <citation type="submission" date="2024-09" db="EMBL/GenBank/DDBJ databases">
        <title>A chromosome-level genome assembly of Gray's grenadier anchovy, Coilia grayii.</title>
        <authorList>
            <person name="Fu Z."/>
        </authorList>
    </citation>
    <scope>NUCLEOTIDE SEQUENCE [LARGE SCALE GENOMIC DNA]</scope>
    <source>
        <strain evidence="4">G4</strain>
        <tissue evidence="4">Muscle</tissue>
    </source>
</reference>
<feature type="domain" description="NXPE C-terminal" evidence="3">
    <location>
        <begin position="310"/>
        <end position="530"/>
    </location>
</feature>
<comment type="caution">
    <text evidence="4">The sequence shown here is derived from an EMBL/GenBank/DDBJ whole genome shotgun (WGS) entry which is preliminary data.</text>
</comment>
<accession>A0ABD1JJW1</accession>
<sequence>MQHHNRTQRPSEPTPEASVVPLGLSVEEWERMLKATHWGGPERQVTSASRSTSPGHSTFTIQDLKQSYSVGEELHATIFAKDFTGQPKRYGGDFFQAKVYSDKLKASVFGEVLDHQNGTYSARFVLPWAGQALVAVRLIHSSEAVQAQKQHRSTDSGRASFLGYFVGVNSRGAREEETVLCSVKWAGVVLSTTAQKNCCCEYRDARTGLTWQCHRPRGLPCDALMYHSKGKYVNSLTPLEKVLMDRKKHVNIWLKGDRRLVTITSSNATVGTLLLPYTQSASVTYSVLFWCCSPGVPTPIPAGFYLNNVWTSFVCATRHFAVNDTTQCLKDKHIYIMGDSTSRQWFDYLIQAVPTLKLLNSHAVYQVGPHLAVDVLNNIDLHWRSHGLPLRSQKVPIAAFQYIGNVIDEMAGGPHTVIVFTMWAHFITFPLSYYAHRVSLVRRSVMELLRRAPETKVIIKTANTGYKDIYTGDWFSLQLDRILYEAFRDVTGVYILDVWQMTACHYNTDNLHPAKMIIKEEIDILLSFMCPK</sequence>
<dbReference type="InterPro" id="IPR014756">
    <property type="entry name" value="Ig_E-set"/>
</dbReference>
<feature type="region of interest" description="Disordered" evidence="2">
    <location>
        <begin position="1"/>
        <end position="20"/>
    </location>
</feature>
<dbReference type="Gene3D" id="2.60.40.10">
    <property type="entry name" value="Immunoglobulins"/>
    <property type="match status" value="1"/>
</dbReference>
<dbReference type="SUPFAM" id="SSF81296">
    <property type="entry name" value="E set domains"/>
    <property type="match status" value="1"/>
</dbReference>
<evidence type="ECO:0000256" key="1">
    <source>
        <dbReference type="ARBA" id="ARBA00005431"/>
    </source>
</evidence>
<dbReference type="AlphaFoldDB" id="A0ABD1JJW1"/>
<gene>
    <name evidence="4" type="ORF">ACEWY4_016280</name>
</gene>
<organism evidence="4 5">
    <name type="scientific">Coilia grayii</name>
    <name type="common">Gray's grenadier anchovy</name>
    <dbReference type="NCBI Taxonomy" id="363190"/>
    <lineage>
        <taxon>Eukaryota</taxon>
        <taxon>Metazoa</taxon>
        <taxon>Chordata</taxon>
        <taxon>Craniata</taxon>
        <taxon>Vertebrata</taxon>
        <taxon>Euteleostomi</taxon>
        <taxon>Actinopterygii</taxon>
        <taxon>Neopterygii</taxon>
        <taxon>Teleostei</taxon>
        <taxon>Clupei</taxon>
        <taxon>Clupeiformes</taxon>
        <taxon>Clupeoidei</taxon>
        <taxon>Engraulidae</taxon>
        <taxon>Coilinae</taxon>
        <taxon>Coilia</taxon>
    </lineage>
</organism>
<dbReference type="EMBL" id="JBHFQA010000014">
    <property type="protein sequence ID" value="KAL2087452.1"/>
    <property type="molecule type" value="Genomic_DNA"/>
</dbReference>
<protein>
    <recommendedName>
        <fullName evidence="3">NXPE C-terminal domain-containing protein</fullName>
    </recommendedName>
</protein>
<evidence type="ECO:0000313" key="4">
    <source>
        <dbReference type="EMBL" id="KAL2087452.1"/>
    </source>
</evidence>
<dbReference type="InterPro" id="IPR026845">
    <property type="entry name" value="NXPH/NXPE"/>
</dbReference>
<dbReference type="GO" id="GO:0007399">
    <property type="term" value="P:nervous system development"/>
    <property type="evidence" value="ECO:0007669"/>
    <property type="project" value="UniProtKB-ARBA"/>
</dbReference>
<dbReference type="Pfam" id="PF24536">
    <property type="entry name" value="NXPE4_C"/>
    <property type="match status" value="1"/>
</dbReference>
<dbReference type="PANTHER" id="PTHR16165:SF23">
    <property type="entry name" value="NEUREXOPHILIN AND PC-ESTERASE DOMAIN FAMILY, MEMBER 5"/>
    <property type="match status" value="1"/>
</dbReference>
<dbReference type="InterPro" id="IPR057106">
    <property type="entry name" value="NXPE4_C"/>
</dbReference>
<dbReference type="PANTHER" id="PTHR16165">
    <property type="entry name" value="NXPE FAMILY MEMBER"/>
    <property type="match status" value="1"/>
</dbReference>
<evidence type="ECO:0000256" key="2">
    <source>
        <dbReference type="SAM" id="MobiDB-lite"/>
    </source>
</evidence>
<evidence type="ECO:0000259" key="3">
    <source>
        <dbReference type="Pfam" id="PF24536"/>
    </source>
</evidence>
<keyword evidence="5" id="KW-1185">Reference proteome</keyword>
<name>A0ABD1JJW1_9TELE</name>
<dbReference type="InterPro" id="IPR013783">
    <property type="entry name" value="Ig-like_fold"/>
</dbReference>
<proteinExistence type="inferred from homology"/>
<feature type="region of interest" description="Disordered" evidence="2">
    <location>
        <begin position="37"/>
        <end position="58"/>
    </location>
</feature>
<comment type="similarity">
    <text evidence="1">Belongs to the NXPE family.</text>
</comment>
<evidence type="ECO:0000313" key="5">
    <source>
        <dbReference type="Proteomes" id="UP001591681"/>
    </source>
</evidence>
<feature type="compositionally biased region" description="Polar residues" evidence="2">
    <location>
        <begin position="44"/>
        <end position="58"/>
    </location>
</feature>
<dbReference type="Pfam" id="PF06312">
    <property type="entry name" value="Neurexophilin"/>
    <property type="match status" value="1"/>
</dbReference>